<organism evidence="2 3">
    <name type="scientific">Microbispora bryophytorum</name>
    <dbReference type="NCBI Taxonomy" id="1460882"/>
    <lineage>
        <taxon>Bacteria</taxon>
        <taxon>Bacillati</taxon>
        <taxon>Actinomycetota</taxon>
        <taxon>Actinomycetes</taxon>
        <taxon>Streptosporangiales</taxon>
        <taxon>Streptosporangiaceae</taxon>
        <taxon>Microbispora</taxon>
    </lineage>
</organism>
<feature type="region of interest" description="Disordered" evidence="1">
    <location>
        <begin position="1"/>
        <end position="80"/>
    </location>
</feature>
<feature type="compositionally biased region" description="Basic and acidic residues" evidence="1">
    <location>
        <begin position="69"/>
        <end position="80"/>
    </location>
</feature>
<comment type="caution">
    <text evidence="2">The sequence shown here is derived from an EMBL/GenBank/DDBJ whole genome shotgun (WGS) entry which is preliminary data.</text>
</comment>
<protein>
    <submittedName>
        <fullName evidence="2">Uncharacterized protein</fullName>
    </submittedName>
</protein>
<reference evidence="2" key="1">
    <citation type="journal article" date="2014" name="Int. J. Syst. Evol. Microbiol.">
        <title>Complete genome sequence of Corynebacterium casei LMG S-19264T (=DSM 44701T), isolated from a smear-ripened cheese.</title>
        <authorList>
            <consortium name="US DOE Joint Genome Institute (JGI-PGF)"/>
            <person name="Walter F."/>
            <person name="Albersmeier A."/>
            <person name="Kalinowski J."/>
            <person name="Ruckert C."/>
        </authorList>
    </citation>
    <scope>NUCLEOTIDE SEQUENCE</scope>
    <source>
        <strain evidence="2">CGMCC 4.7138</strain>
    </source>
</reference>
<dbReference type="EMBL" id="BMMN01000012">
    <property type="protein sequence ID" value="GGO24123.1"/>
    <property type="molecule type" value="Genomic_DNA"/>
</dbReference>
<name>A0A8H9H5X8_9ACTN</name>
<evidence type="ECO:0000313" key="2">
    <source>
        <dbReference type="EMBL" id="GGO24123.1"/>
    </source>
</evidence>
<accession>A0A8H9H5X8</accession>
<reference evidence="2" key="2">
    <citation type="submission" date="2020-09" db="EMBL/GenBank/DDBJ databases">
        <authorList>
            <person name="Sun Q."/>
            <person name="Zhou Y."/>
        </authorList>
    </citation>
    <scope>NUCLEOTIDE SEQUENCE</scope>
    <source>
        <strain evidence="2">CGMCC 4.7138</strain>
    </source>
</reference>
<feature type="compositionally biased region" description="Polar residues" evidence="1">
    <location>
        <begin position="35"/>
        <end position="45"/>
    </location>
</feature>
<dbReference type="AlphaFoldDB" id="A0A8H9H5X8"/>
<evidence type="ECO:0000256" key="1">
    <source>
        <dbReference type="SAM" id="MobiDB-lite"/>
    </source>
</evidence>
<gene>
    <name evidence="2" type="ORF">GCM10011574_54190</name>
</gene>
<proteinExistence type="predicted"/>
<sequence>MGVRIPSHSFERESGEPCAAGVPLTRPEDPGKGSGQVSPAETAETQADLAGTRLNPANTRARPAQSRARPADTRRNPANT</sequence>
<evidence type="ECO:0000313" key="3">
    <source>
        <dbReference type="Proteomes" id="UP000653480"/>
    </source>
</evidence>
<dbReference type="Proteomes" id="UP000653480">
    <property type="component" value="Unassembled WGS sequence"/>
</dbReference>
<keyword evidence="3" id="KW-1185">Reference proteome</keyword>